<dbReference type="AlphaFoldDB" id="A0A428UGM1"/>
<gene>
    <name evidence="2" type="ORF">CDV31_005856</name>
</gene>
<reference evidence="2 3" key="1">
    <citation type="submission" date="2017-06" db="EMBL/GenBank/DDBJ databases">
        <title>Cmopartive genomic analysis of Ambrosia Fusariam Clade fungi.</title>
        <authorList>
            <person name="Stajich J.E."/>
            <person name="Carrillo J."/>
            <person name="Kijimoto T."/>
            <person name="Eskalen A."/>
            <person name="O'Donnell K."/>
            <person name="Kasson M."/>
        </authorList>
    </citation>
    <scope>NUCLEOTIDE SEQUENCE [LARGE SCALE GENOMIC DNA]</scope>
    <source>
        <strain evidence="2 3">NRRL 20438</strain>
    </source>
</reference>
<organism evidence="2 3">
    <name type="scientific">Fusarium ambrosium</name>
    <dbReference type="NCBI Taxonomy" id="131363"/>
    <lineage>
        <taxon>Eukaryota</taxon>
        <taxon>Fungi</taxon>
        <taxon>Dikarya</taxon>
        <taxon>Ascomycota</taxon>
        <taxon>Pezizomycotina</taxon>
        <taxon>Sordariomycetes</taxon>
        <taxon>Hypocreomycetidae</taxon>
        <taxon>Hypocreales</taxon>
        <taxon>Nectriaceae</taxon>
        <taxon>Fusarium</taxon>
        <taxon>Fusarium solani species complex</taxon>
    </lineage>
</organism>
<dbReference type="Proteomes" id="UP000288429">
    <property type="component" value="Unassembled WGS sequence"/>
</dbReference>
<dbReference type="EMBL" id="NIZV01000063">
    <property type="protein sequence ID" value="RSM13436.1"/>
    <property type="molecule type" value="Genomic_DNA"/>
</dbReference>
<evidence type="ECO:0000313" key="3">
    <source>
        <dbReference type="Proteomes" id="UP000288429"/>
    </source>
</evidence>
<evidence type="ECO:0000256" key="1">
    <source>
        <dbReference type="SAM" id="MobiDB-lite"/>
    </source>
</evidence>
<sequence length="99" mass="10045">MGASPATAHMNLPGSPHIGSPAPGHMQAPGMQMQQSQQGTGSSGPSANTSPASNKRRRPSAVKEEDGSGAPTPATNGMPRNAKPPTPRMTKRLKGNPPA</sequence>
<name>A0A428UGM1_9HYPO</name>
<keyword evidence="3" id="KW-1185">Reference proteome</keyword>
<protein>
    <submittedName>
        <fullName evidence="2">Uncharacterized protein</fullName>
    </submittedName>
</protein>
<evidence type="ECO:0000313" key="2">
    <source>
        <dbReference type="EMBL" id="RSM13436.1"/>
    </source>
</evidence>
<feature type="region of interest" description="Disordered" evidence="1">
    <location>
        <begin position="1"/>
        <end position="99"/>
    </location>
</feature>
<comment type="caution">
    <text evidence="2">The sequence shown here is derived from an EMBL/GenBank/DDBJ whole genome shotgun (WGS) entry which is preliminary data.</text>
</comment>
<accession>A0A428UGM1</accession>
<feature type="compositionally biased region" description="Basic residues" evidence="1">
    <location>
        <begin position="89"/>
        <end position="99"/>
    </location>
</feature>
<feature type="compositionally biased region" description="Low complexity" evidence="1">
    <location>
        <begin position="27"/>
        <end position="47"/>
    </location>
</feature>
<proteinExistence type="predicted"/>